<dbReference type="Pfam" id="PF21230">
    <property type="entry name" value="Nakanori"/>
    <property type="match status" value="1"/>
</dbReference>
<dbReference type="AlphaFoldDB" id="A0A6P4BTT2"/>
<dbReference type="PANTHER" id="PTHR36482:SF5">
    <property type="entry name" value="23 KDA JASMONATE-INDUCED PROTEIN-LIKE"/>
    <property type="match status" value="1"/>
</dbReference>
<dbReference type="InterPro" id="IPR053085">
    <property type="entry name" value="Jasmonate-induced_protein"/>
</dbReference>
<evidence type="ECO:0000313" key="2">
    <source>
        <dbReference type="RefSeq" id="XP_015902741.2"/>
    </source>
</evidence>
<keyword evidence="1" id="KW-1185">Reference proteome</keyword>
<name>A0A6P4BTT2_ZIZJJ</name>
<protein>
    <submittedName>
        <fullName evidence="2">23 kDa jasmonate-induced protein</fullName>
    </submittedName>
</protein>
<dbReference type="Proteomes" id="UP001652623">
    <property type="component" value="Chromosome 8"/>
</dbReference>
<reference evidence="2" key="1">
    <citation type="submission" date="2025-08" db="UniProtKB">
        <authorList>
            <consortium name="RefSeq"/>
        </authorList>
    </citation>
    <scope>IDENTIFICATION</scope>
    <source>
        <tissue evidence="2">Seedling</tissue>
    </source>
</reference>
<proteinExistence type="predicted"/>
<dbReference type="InterPro" id="IPR049065">
    <property type="entry name" value="Nakanori"/>
</dbReference>
<evidence type="ECO:0000313" key="1">
    <source>
        <dbReference type="Proteomes" id="UP001652623"/>
    </source>
</evidence>
<accession>A0A6P4BTT2</accession>
<dbReference type="KEGG" id="zju:107435628"/>
<dbReference type="InParanoid" id="A0A6P4BTT2"/>
<dbReference type="PANTHER" id="PTHR36482">
    <property type="entry name" value="OSJNBA0024J22.15 PROTEIN"/>
    <property type="match status" value="1"/>
</dbReference>
<gene>
    <name evidence="2" type="primary">LOC107435628</name>
</gene>
<dbReference type="RefSeq" id="XP_015902741.2">
    <property type="nucleotide sequence ID" value="XM_016047255.4"/>
</dbReference>
<sequence length="237" mass="26542">MPPSIPSVTDNPKKLNVDLTINVFGNPVTNDTVKKLFPGKEDITNRDRAYVAYNLKDDDKKQEVAVDYAVRLKYLENIDADKAVTVCVFYNATGVTIELFKEEDFNGGATVGQGYPREIQNGQWAAFLYVGSHGAVVYRGQHDLHDCAWLHAWHNLGSNHRKSVFTEIQKPDHYENDDVLTSLKSWTNVDKDSWNTGVGCYSAASIIEVKGFPDKYTGIMTLEGIPPSPIVTKYSYD</sequence>
<dbReference type="GeneID" id="107435628"/>
<organism evidence="1 2">
    <name type="scientific">Ziziphus jujuba</name>
    <name type="common">Chinese jujube</name>
    <name type="synonym">Ziziphus sativa</name>
    <dbReference type="NCBI Taxonomy" id="326968"/>
    <lineage>
        <taxon>Eukaryota</taxon>
        <taxon>Viridiplantae</taxon>
        <taxon>Streptophyta</taxon>
        <taxon>Embryophyta</taxon>
        <taxon>Tracheophyta</taxon>
        <taxon>Spermatophyta</taxon>
        <taxon>Magnoliopsida</taxon>
        <taxon>eudicotyledons</taxon>
        <taxon>Gunneridae</taxon>
        <taxon>Pentapetalae</taxon>
        <taxon>rosids</taxon>
        <taxon>fabids</taxon>
        <taxon>Rosales</taxon>
        <taxon>Rhamnaceae</taxon>
        <taxon>Paliureae</taxon>
        <taxon>Ziziphus</taxon>
    </lineage>
</organism>